<dbReference type="InterPro" id="IPR020816">
    <property type="entry name" value="Histone-like_DNA-bd_CS"/>
</dbReference>
<dbReference type="AlphaFoldDB" id="A0A178HXH8"/>
<evidence type="ECO:0000313" key="4">
    <source>
        <dbReference type="EMBL" id="OAM77543.1"/>
    </source>
</evidence>
<dbReference type="RefSeq" id="WP_067455314.1">
    <property type="nucleotide sequence ID" value="NZ_LVVY01000081.1"/>
</dbReference>
<sequence length="103" mass="11115">MDKTITRAMLSERTASATALGRPDVAAIEQRMFELIGGALMAGESVKLTGFGSLQVRARAERVGRNPRTGEEHRIAPHQTVVFIPGAKLRAALHRPGRGKGQK</sequence>
<evidence type="ECO:0000256" key="3">
    <source>
        <dbReference type="RuleBase" id="RU003939"/>
    </source>
</evidence>
<proteinExistence type="inferred from homology"/>
<protein>
    <recommendedName>
        <fullName evidence="6">Integration host factor subunit alpha</fullName>
    </recommendedName>
</protein>
<dbReference type="InterPro" id="IPR000119">
    <property type="entry name" value="Hist_DNA-bd"/>
</dbReference>
<dbReference type="GO" id="GO:0030527">
    <property type="term" value="F:structural constituent of chromatin"/>
    <property type="evidence" value="ECO:0007669"/>
    <property type="project" value="InterPro"/>
</dbReference>
<keyword evidence="2" id="KW-0238">DNA-binding</keyword>
<dbReference type="PRINTS" id="PR01727">
    <property type="entry name" value="DNABINDINGHU"/>
</dbReference>
<dbReference type="GO" id="GO:0005829">
    <property type="term" value="C:cytosol"/>
    <property type="evidence" value="ECO:0007669"/>
    <property type="project" value="TreeGrafter"/>
</dbReference>
<dbReference type="PROSITE" id="PS00045">
    <property type="entry name" value="HISTONE_LIKE"/>
    <property type="match status" value="1"/>
</dbReference>
<dbReference type="SUPFAM" id="SSF47729">
    <property type="entry name" value="IHF-like DNA-binding proteins"/>
    <property type="match status" value="1"/>
</dbReference>
<dbReference type="Proteomes" id="UP000078389">
    <property type="component" value="Unassembled WGS sequence"/>
</dbReference>
<comment type="similarity">
    <text evidence="1 3">Belongs to the bacterial histone-like protein family.</text>
</comment>
<dbReference type="PANTHER" id="PTHR33175">
    <property type="entry name" value="DNA-BINDING PROTEIN HU"/>
    <property type="match status" value="1"/>
</dbReference>
<dbReference type="EMBL" id="LVVY01000081">
    <property type="protein sequence ID" value="OAM77543.1"/>
    <property type="molecule type" value="Genomic_DNA"/>
</dbReference>
<comment type="caution">
    <text evidence="4">The sequence shown here is derived from an EMBL/GenBank/DDBJ whole genome shotgun (WGS) entry which is preliminary data.</text>
</comment>
<gene>
    <name evidence="4" type="ORF">A3840_09355</name>
</gene>
<dbReference type="Pfam" id="PF00216">
    <property type="entry name" value="Bac_DNA_binding"/>
    <property type="match status" value="1"/>
</dbReference>
<evidence type="ECO:0008006" key="6">
    <source>
        <dbReference type="Google" id="ProtNLM"/>
    </source>
</evidence>
<reference evidence="4 5" key="1">
    <citation type="submission" date="2016-03" db="EMBL/GenBank/DDBJ databases">
        <title>Genome sequencing of Devosia sp. S37.</title>
        <authorList>
            <person name="Mohd Nor M."/>
        </authorList>
    </citation>
    <scope>NUCLEOTIDE SEQUENCE [LARGE SCALE GENOMIC DNA]</scope>
    <source>
        <strain evidence="4 5">S37</strain>
    </source>
</reference>
<dbReference type="Gene3D" id="4.10.520.10">
    <property type="entry name" value="IHF-like DNA-binding proteins"/>
    <property type="match status" value="1"/>
</dbReference>
<dbReference type="STRING" id="1770058.A3840_09355"/>
<evidence type="ECO:0000256" key="2">
    <source>
        <dbReference type="ARBA" id="ARBA00023125"/>
    </source>
</evidence>
<name>A0A178HXH8_9HYPH</name>
<organism evidence="4 5">
    <name type="scientific">Devosia elaeis</name>
    <dbReference type="NCBI Taxonomy" id="1770058"/>
    <lineage>
        <taxon>Bacteria</taxon>
        <taxon>Pseudomonadati</taxon>
        <taxon>Pseudomonadota</taxon>
        <taxon>Alphaproteobacteria</taxon>
        <taxon>Hyphomicrobiales</taxon>
        <taxon>Devosiaceae</taxon>
        <taxon>Devosia</taxon>
    </lineage>
</organism>
<dbReference type="InterPro" id="IPR010992">
    <property type="entry name" value="IHF-like_DNA-bd_dom_sf"/>
</dbReference>
<evidence type="ECO:0000256" key="1">
    <source>
        <dbReference type="ARBA" id="ARBA00010529"/>
    </source>
</evidence>
<accession>A0A178HXH8</accession>
<evidence type="ECO:0000313" key="5">
    <source>
        <dbReference type="Proteomes" id="UP000078389"/>
    </source>
</evidence>
<dbReference type="SMART" id="SM00411">
    <property type="entry name" value="BHL"/>
    <property type="match status" value="1"/>
</dbReference>
<keyword evidence="5" id="KW-1185">Reference proteome</keyword>
<dbReference type="GO" id="GO:0003677">
    <property type="term" value="F:DNA binding"/>
    <property type="evidence" value="ECO:0007669"/>
    <property type="project" value="UniProtKB-KW"/>
</dbReference>
<dbReference type="PANTHER" id="PTHR33175:SF2">
    <property type="entry name" value="INTEGRATION HOST FACTOR SUBUNIT ALPHA"/>
    <property type="match status" value="1"/>
</dbReference>